<evidence type="ECO:0000313" key="3">
    <source>
        <dbReference type="Proteomes" id="UP000625283"/>
    </source>
</evidence>
<proteinExistence type="predicted"/>
<dbReference type="Proteomes" id="UP000625283">
    <property type="component" value="Unassembled WGS sequence"/>
</dbReference>
<comment type="caution">
    <text evidence="2">The sequence shown here is derived from an EMBL/GenBank/DDBJ whole genome shotgun (WGS) entry which is preliminary data.</text>
</comment>
<evidence type="ECO:0000256" key="1">
    <source>
        <dbReference type="SAM" id="SignalP"/>
    </source>
</evidence>
<accession>A0ABS1R6W1</accession>
<feature type="chain" id="PRO_5046386182" evidence="1">
    <location>
        <begin position="19"/>
        <end position="312"/>
    </location>
</feature>
<keyword evidence="1" id="KW-0732">Signal</keyword>
<dbReference type="RefSeq" id="WP_202104129.1">
    <property type="nucleotide sequence ID" value="NZ_JAERTY010000009.1"/>
</dbReference>
<name>A0ABS1R6W1_9SPHI</name>
<evidence type="ECO:0000313" key="2">
    <source>
        <dbReference type="EMBL" id="MBL1410438.1"/>
    </source>
</evidence>
<dbReference type="EMBL" id="JAERTY010000009">
    <property type="protein sequence ID" value="MBL1410438.1"/>
    <property type="molecule type" value="Genomic_DNA"/>
</dbReference>
<feature type="signal peptide" evidence="1">
    <location>
        <begin position="1"/>
        <end position="18"/>
    </location>
</feature>
<keyword evidence="3" id="KW-1185">Reference proteome</keyword>
<protein>
    <submittedName>
        <fullName evidence="2">Uncharacterized protein</fullName>
    </submittedName>
</protein>
<reference evidence="2 3" key="1">
    <citation type="submission" date="2021-01" db="EMBL/GenBank/DDBJ databases">
        <title>C459-1 draft genome sequence.</title>
        <authorList>
            <person name="Zhang X.-F."/>
        </authorList>
    </citation>
    <scope>NUCLEOTIDE SEQUENCE [LARGE SCALE GENOMIC DNA]</scope>
    <source>
        <strain evidence="3">C459-1</strain>
    </source>
</reference>
<gene>
    <name evidence="2" type="ORF">JKG61_16900</name>
</gene>
<sequence length="312" mass="36101">MKFRILILLVFLCFFSNAQETFRYTEDLRKEMRYKVEGNGYPNRGLKEFKDDLTSLFSQQNICRKLEGLPLAKIFFEVDFNGGGQPSISLFGTTLKANESTLFENIIFDQLNQIVGRFKPAIYSDSILTRTYLVEFYLNNNLEKIIVTRPSFEASVHNRVYSNRCFTLYSRITGIERPHDLFYATEIDPQYKGGINFLKFELNRLLKNGSDIIDTGNWSKDSVDISFIIDRDSRFGMFEDFGVKSNEERLIIEKLKLLSCYWQAAISGGRPLNCAAKYRFVYKYAAPTDDGGQKKVYLIDIKRLIASEGDFL</sequence>
<organism evidence="2 3">
    <name type="scientific">Sphingobacterium faecale</name>
    <dbReference type="NCBI Taxonomy" id="2803775"/>
    <lineage>
        <taxon>Bacteria</taxon>
        <taxon>Pseudomonadati</taxon>
        <taxon>Bacteroidota</taxon>
        <taxon>Sphingobacteriia</taxon>
        <taxon>Sphingobacteriales</taxon>
        <taxon>Sphingobacteriaceae</taxon>
        <taxon>Sphingobacterium</taxon>
    </lineage>
</organism>